<dbReference type="EMBL" id="HBEV01003855">
    <property type="protein sequence ID" value="CAD8581018.1"/>
    <property type="molecule type" value="Transcribed_RNA"/>
</dbReference>
<dbReference type="FunFam" id="3.40.50.300:FF:000362">
    <property type="entry name" value="Dynein, axonemal, heavy chain 6"/>
    <property type="match status" value="1"/>
</dbReference>
<name>A0A7S0PMT4_MICPS</name>
<evidence type="ECO:0000259" key="17">
    <source>
        <dbReference type="Pfam" id="PF12774"/>
    </source>
</evidence>
<dbReference type="GO" id="GO:0005524">
    <property type="term" value="F:ATP binding"/>
    <property type="evidence" value="ECO:0007669"/>
    <property type="project" value="UniProtKB-KW"/>
</dbReference>
<keyword evidence="7" id="KW-0282">Flagellum</keyword>
<dbReference type="Pfam" id="PF17852">
    <property type="entry name" value="Dynein_AAA_lid"/>
    <property type="match status" value="1"/>
</dbReference>
<dbReference type="Pfam" id="PF12780">
    <property type="entry name" value="AAA_8"/>
    <property type="match status" value="1"/>
</dbReference>
<dbReference type="InterPro" id="IPR043157">
    <property type="entry name" value="Dynein_AAA1S"/>
</dbReference>
<comment type="similarity">
    <text evidence="2">Belongs to the dynein heavy chain family.</text>
</comment>
<evidence type="ECO:0000256" key="8">
    <source>
        <dbReference type="ARBA" id="ARBA00023017"/>
    </source>
</evidence>
<dbReference type="InterPro" id="IPR042219">
    <property type="entry name" value="AAA_lid_11_sf"/>
</dbReference>
<feature type="domain" description="Dynein heavy chain coiled coil stalk" evidence="18">
    <location>
        <begin position="1131"/>
        <end position="1476"/>
    </location>
</feature>
<dbReference type="Gene3D" id="1.10.8.1220">
    <property type="match status" value="1"/>
</dbReference>
<feature type="domain" description="Dynein heavy chain AAA lid" evidence="23">
    <location>
        <begin position="2132"/>
        <end position="2269"/>
    </location>
</feature>
<protein>
    <recommendedName>
        <fullName evidence="26">Dynein heavy chain</fullName>
    </recommendedName>
</protein>
<feature type="domain" description="Dynein heavy chain region D6 P-loop" evidence="16">
    <location>
        <begin position="1988"/>
        <end position="2099"/>
    </location>
</feature>
<dbReference type="InterPro" id="IPR041228">
    <property type="entry name" value="Dynein_C"/>
</dbReference>
<evidence type="ECO:0000259" key="21">
    <source>
        <dbReference type="Pfam" id="PF17852"/>
    </source>
</evidence>
<dbReference type="FunFam" id="3.40.50.300:FF:002141">
    <property type="entry name" value="Dynein heavy chain"/>
    <property type="match status" value="1"/>
</dbReference>
<dbReference type="FunFam" id="1.20.920.20:FF:000006">
    <property type="entry name" value="Dynein, axonemal, heavy chain 6"/>
    <property type="match status" value="1"/>
</dbReference>
<evidence type="ECO:0000259" key="24">
    <source>
        <dbReference type="Pfam" id="PF18199"/>
    </source>
</evidence>
<evidence type="ECO:0000256" key="7">
    <source>
        <dbReference type="ARBA" id="ARBA00022846"/>
    </source>
</evidence>
<dbReference type="GO" id="GO:0045505">
    <property type="term" value="F:dynein intermediate chain binding"/>
    <property type="evidence" value="ECO:0007669"/>
    <property type="project" value="InterPro"/>
</dbReference>
<dbReference type="FunFam" id="1.10.8.710:FF:000001">
    <property type="entry name" value="Dynein axonemal heavy chain 2"/>
    <property type="match status" value="1"/>
</dbReference>
<evidence type="ECO:0000313" key="25">
    <source>
        <dbReference type="EMBL" id="CAD8581018.1"/>
    </source>
</evidence>
<keyword evidence="12" id="KW-0206">Cytoskeleton</keyword>
<dbReference type="InterPro" id="IPR035706">
    <property type="entry name" value="AAA_9"/>
</dbReference>
<feature type="coiled-coil region" evidence="14">
    <location>
        <begin position="1362"/>
        <end position="1424"/>
    </location>
</feature>
<evidence type="ECO:0000256" key="6">
    <source>
        <dbReference type="ARBA" id="ARBA00022840"/>
    </source>
</evidence>
<dbReference type="GO" id="GO:0051959">
    <property type="term" value="F:dynein light intermediate chain binding"/>
    <property type="evidence" value="ECO:0007669"/>
    <property type="project" value="InterPro"/>
</dbReference>
<keyword evidence="3" id="KW-0963">Cytoplasm</keyword>
<dbReference type="InterPro" id="IPR041466">
    <property type="entry name" value="Dynein_AAA5_ext"/>
</dbReference>
<dbReference type="Gene3D" id="6.10.140.1060">
    <property type="match status" value="1"/>
</dbReference>
<keyword evidence="9 14" id="KW-0175">Coiled coil</keyword>
<evidence type="ECO:0000256" key="2">
    <source>
        <dbReference type="ARBA" id="ARBA00008887"/>
    </source>
</evidence>
<feature type="domain" description="Dynein heavy chain AAA module D4" evidence="19">
    <location>
        <begin position="858"/>
        <end position="1117"/>
    </location>
</feature>
<dbReference type="InterPro" id="IPR024743">
    <property type="entry name" value="Dynein_HC_stalk"/>
</dbReference>
<dbReference type="Gene3D" id="1.20.1270.280">
    <property type="match status" value="1"/>
</dbReference>
<dbReference type="InterPro" id="IPR041589">
    <property type="entry name" value="DNAH3_AAA_lid_1"/>
</dbReference>
<dbReference type="GO" id="GO:0008569">
    <property type="term" value="F:minus-end-directed microtubule motor activity"/>
    <property type="evidence" value="ECO:0007669"/>
    <property type="project" value="InterPro"/>
</dbReference>
<evidence type="ECO:0000256" key="5">
    <source>
        <dbReference type="ARBA" id="ARBA00022741"/>
    </source>
</evidence>
<evidence type="ECO:0000256" key="12">
    <source>
        <dbReference type="ARBA" id="ARBA00023212"/>
    </source>
</evidence>
<dbReference type="Pfam" id="PF18198">
    <property type="entry name" value="AAA_lid_11"/>
    <property type="match status" value="1"/>
</dbReference>
<evidence type="ECO:0000256" key="3">
    <source>
        <dbReference type="ARBA" id="ARBA00022490"/>
    </source>
</evidence>
<dbReference type="FunFam" id="1.20.1270.280:FF:000001">
    <property type="entry name" value="dynein heavy chain 7, axonemal"/>
    <property type="match status" value="1"/>
</dbReference>
<evidence type="ECO:0000259" key="16">
    <source>
        <dbReference type="Pfam" id="PF03028"/>
    </source>
</evidence>
<dbReference type="Gene3D" id="1.10.472.130">
    <property type="match status" value="1"/>
</dbReference>
<dbReference type="Pfam" id="PF18199">
    <property type="entry name" value="Dynein_C"/>
    <property type="match status" value="1"/>
</dbReference>
<accession>A0A7S0PMT4</accession>
<dbReference type="Gene3D" id="3.40.50.300">
    <property type="entry name" value="P-loop containing nucleotide triphosphate hydrolases"/>
    <property type="match status" value="4"/>
</dbReference>
<dbReference type="PANTHER" id="PTHR22878:SF70">
    <property type="entry name" value="DYNEIN HEAVY CHAIN 2, AXONEMAL"/>
    <property type="match status" value="1"/>
</dbReference>
<dbReference type="Gene3D" id="1.20.920.30">
    <property type="match status" value="1"/>
</dbReference>
<keyword evidence="5" id="KW-0547">Nucleotide-binding</keyword>
<evidence type="ECO:0000259" key="18">
    <source>
        <dbReference type="Pfam" id="PF12777"/>
    </source>
</evidence>
<evidence type="ECO:0000256" key="9">
    <source>
        <dbReference type="ARBA" id="ARBA00023054"/>
    </source>
</evidence>
<dbReference type="GO" id="GO:0030286">
    <property type="term" value="C:dynein complex"/>
    <property type="evidence" value="ECO:0007669"/>
    <property type="project" value="UniProtKB-KW"/>
</dbReference>
<proteinExistence type="inferred from homology"/>
<dbReference type="InterPro" id="IPR004273">
    <property type="entry name" value="Dynein_heavy_D6_P-loop"/>
</dbReference>
<feature type="domain" description="Dynein heavy chain C-terminal" evidence="24">
    <location>
        <begin position="2275"/>
        <end position="2577"/>
    </location>
</feature>
<dbReference type="Gene3D" id="3.10.490.20">
    <property type="match status" value="1"/>
</dbReference>
<dbReference type="FunFam" id="3.40.50.300:FF:001328">
    <property type="entry name" value="Dynein heavy chain 6, axonemal"/>
    <property type="match status" value="1"/>
</dbReference>
<feature type="domain" description="Dynein heavy chain hydrolytic ATP-binding dynein motor region" evidence="17">
    <location>
        <begin position="1"/>
        <end position="140"/>
    </location>
</feature>
<dbReference type="PANTHER" id="PTHR22878">
    <property type="entry name" value="DYNEIN HEAVY CHAIN 6, AXONEMAL-LIKE-RELATED"/>
    <property type="match status" value="1"/>
</dbReference>
<feature type="domain" description="Dynein heavy chain ATP-binding dynein motor region" evidence="20">
    <location>
        <begin position="1506"/>
        <end position="1727"/>
    </location>
</feature>
<dbReference type="FunFam" id="3.10.490.20:FF:000001">
    <property type="entry name" value="dynein heavy chain 7, axonemal"/>
    <property type="match status" value="1"/>
</dbReference>
<gene>
    <name evidence="25" type="ORF">MSP1404_LOCUS2901</name>
</gene>
<dbReference type="FunFam" id="1.10.472.130:FF:000005">
    <property type="entry name" value="Dynein axonemal heavy chain 7"/>
    <property type="match status" value="1"/>
</dbReference>
<organism evidence="25">
    <name type="scientific">Micromonas pusilla</name>
    <name type="common">Picoplanktonic green alga</name>
    <name type="synonym">Chromulina pusilla</name>
    <dbReference type="NCBI Taxonomy" id="38833"/>
    <lineage>
        <taxon>Eukaryota</taxon>
        <taxon>Viridiplantae</taxon>
        <taxon>Chlorophyta</taxon>
        <taxon>Mamiellophyceae</taxon>
        <taxon>Mamiellales</taxon>
        <taxon>Mamiellaceae</taxon>
        <taxon>Micromonas</taxon>
    </lineage>
</organism>
<feature type="region of interest" description="Disordered" evidence="15">
    <location>
        <begin position="772"/>
        <end position="794"/>
    </location>
</feature>
<reference evidence="25" key="1">
    <citation type="submission" date="2021-01" db="EMBL/GenBank/DDBJ databases">
        <authorList>
            <person name="Corre E."/>
            <person name="Pelletier E."/>
            <person name="Niang G."/>
            <person name="Scheremetjew M."/>
            <person name="Finn R."/>
            <person name="Kale V."/>
            <person name="Holt S."/>
            <person name="Cochrane G."/>
            <person name="Meng A."/>
            <person name="Brown T."/>
            <person name="Cohen L."/>
        </authorList>
    </citation>
    <scope>NUCLEOTIDE SEQUENCE</scope>
    <source>
        <strain evidence="25">CCMP494</strain>
    </source>
</reference>
<dbReference type="Gene3D" id="1.10.8.710">
    <property type="match status" value="1"/>
</dbReference>
<dbReference type="InterPro" id="IPR026983">
    <property type="entry name" value="DHC"/>
</dbReference>
<keyword evidence="11" id="KW-0505">Motor protein</keyword>
<sequence length="2582" mass="291918">MARKLVQTYRLCSEQLSSQDHYDYGMRAVIAVLRAAGNLKRKFVDEAEDVLMLRALTDVNLPKFLDQDVPLFRGILSDLFPGVKLPEIDYDNLNDALRNASAKAKLQPLDTFFEKIIQLYEMIIVRHGLMLVGESYGMKSSCISVLADALGELNDKGLNGEQKVKYYCLNPKSITMGQLYGAEDPVSKEWADGILAVTFRNAARDTSPDRKWVVFDGPVDAIWIENMNTVLDDNKKLCLNSGEIVAMQGLMNMIFEVQDLAVASPATVSRCGMVYVQPSLLGWRPVMVSWLDTLPAGVTEAHKEQITALFDWLVPPCLRVATKICKMPQPMQEINLAQSLMRLFDSLLDEFKEPANIESMKEALVSVWIDSLFLFSLVWSIGASVDEEGRAKFDSYLRRLMFNDVPEELTMWMTPGLKGQGKIKCKPFPSGTEAAPETVYDFCFDKPSGTWKRWVDLKEDMPIGEDEAYSSIIVPTVDTIRYTFLIDTLVTHGKNFLFVGPTGTGKTAYIKRHVASGIDSELYSYTFMNFSAQTSANMTQDIVDGKLDKRKKGTFGPPPGKKMIVFVDDLNMPQVEEYGAQPPIELLRQFMDYSGWYDRRELTFRNLVDMQFIAAMGPPGGGRNNVTNRYLRHYHVICATPFNAATLTKIFSTLVEWWMRTKGLPEELHECQSSLVKGTIELYQTVQRELLPTPMKSHYTFNLRDLSKVLQGMLLITPDKCKALDVMTRLWVHESMRVFHDRLISVEDKDYYKVMASELVEKNFAVVLEGKYEDPPVPEGETPPEPEVDEDGNPVEYKLGTRAYKDLFEDRNIIFGDFLDQNCEPEERVYEEGDDIPKMIKIMEDYLEEYNFSATNQMNLVFFMDAAEHATRIARILRQPRGNAMLVGVGGSGKQSLTRFGSFMAGFKCFSIELTRGYGITEFRDDLKNLYVQTGIEGTPTVFLFTDTQIVTEGFVEDINNILNSGEVPNLFPYDERAAVMEQCRVRAKKAGQILESAEELWHYFIASCKANLHIILCFSPIGEAFRERLRQFPSLVNCCTIDWFREWPNDALEAVAFKILADVDVPAEERQKLLVMCKSFHKGVGELSEEYLAKEGRHNYVTPTSYLELLNMFTSLLAKQREAVSGAKRRYEVGLEKLAFTADAVRDMQDELTALKPNLIKTVAETEELMEKVQREKVEVVEPKKAAVDEEVAEAAKKGEAAGAVKKECEDLLAEAIPALEAAVAALDTITDKDIKYVNSFKSPPAMIKLVLESVCVALAVKPAKVPDPAGTGKMIEDYWPPSKKLLMDPTFIDQLRGYDKDNIDPVIMEKLRTRYIADETYTIEKAENAAAAAAGLCKWVFAMDSYDRVAKIVAPKQLALAEAEAEYQKIMDALKEKQDNLADIMGKLAAMEQQLEDSVNEKKRLEDEVDLCTVKLERAESLIGGLGGEGERWKESAAKLGIAYENLTGDMLIAAGMISYLGTFTMAFRDGIADSWVSMCKESGIPSSPKFSLQDVLGDPVAIRKWGIAGLPNDSFSIDNGIMIANARRWPLMIDPQGQANKWIKNMCKESGIDVIKLSNKDYLRTLANAIRFGRAVLLENIGEQLDAALEPLLQKQTFKQGGSEVIKMGDDIIPYHPDFRFYMTTKMRNPHYQPEVSVKVSLLNFFVTLDGLEDQLLGTVVMQERRDLAEAKNQLVVSNARMKAQLKDLEDKILYMLSNSTGNILDDEELINTLAQSKVTSDDITEKVAEAEVTERDIDQTREKYRPVATRASVLFFCISDLAIVDPMYQYSLAWFISLFIRGIEEADKPEEMEDEEARAKLPADDVEARIEILNEYFTYSLYNNICRSLFERHKLMFSLLLCVAIMQQRGEIDAQEWRFLLAGPTDTNISAKNPAPEWVTEKVWIEVVNASNLPAFAGFSDAFAASVNHYRKYFESGEAHRFPLDDTFDGKLNEFQKLLVIRCIRPDRFMLGVTDFVSAKLGSRFIEPPPFDLEACYAESRVDAPLIFVLSSGADPMADLLKLCEEKEMLQRFDQVSLGQGQGPKAEAMIERAMEEGMWVCLQNCHLAESWMPKLDVICETIDAEAVHPDFRLWLSAMPSPAFPVAILQNGIKMTLEPPKGLKANLIRSYTRITDEYMDECKDPASHKRLLFSICLFHAVIQDRRKFGPLGWNIRYDFTDGDLNMCQRQIKMMIDDYEEIPYKVIRVLCGEINYGGRVTDDKDRRLMNNLLNNYIIPEVLTDDFTFSPSPTYPSPKAQNVEEFVEFIKSLPLIPQPEIFGLHENADITCDQNETYSMFETVLSLQPRVAAGGGLSREEVIGAAARDIFDRCPSPFDIDAVGAKYPTDYNQSMNTVLTQECIRYNNLIVVMRRTLQESLKALKGLVVMTDELEAVTDSIFDNQVPDAWASKAYPSLKPLSSWVLDLLERIKFIDGWIDNGPPPVYWISGLFFPQAFLTGTLQNYARKNGFAIDSIQWNFVVQDTKTYENTKQPPENGCYITGFFLEGARWDYDTHLLTESRPKELYTDFPLMWLEPCKDRVAPTTGVYNCPAYKTLTRAGVLSTTGHSTNFVMYLEVPTDKSESHWINSSVALFTALMF</sequence>
<dbReference type="Pfam" id="PF12775">
    <property type="entry name" value="AAA_7"/>
    <property type="match status" value="1"/>
</dbReference>
<keyword evidence="4" id="KW-0493">Microtubule</keyword>
<keyword evidence="13" id="KW-0966">Cell projection</keyword>
<keyword evidence="6" id="KW-0067">ATP-binding</keyword>
<dbReference type="Gene3D" id="1.10.8.720">
    <property type="entry name" value="Region D6 of dynein motor"/>
    <property type="match status" value="1"/>
</dbReference>
<keyword evidence="8" id="KW-0243">Dynein</keyword>
<dbReference type="InterPro" id="IPR035699">
    <property type="entry name" value="AAA_6"/>
</dbReference>
<dbReference type="FunFam" id="1.10.8.1220:FF:000001">
    <property type="entry name" value="Dynein axonemal heavy chain 5"/>
    <property type="match status" value="1"/>
</dbReference>
<dbReference type="Pfam" id="PF12774">
    <property type="entry name" value="AAA_6"/>
    <property type="match status" value="1"/>
</dbReference>
<dbReference type="InterPro" id="IPR027417">
    <property type="entry name" value="P-loop_NTPase"/>
</dbReference>
<dbReference type="GO" id="GO:0060271">
    <property type="term" value="P:cilium assembly"/>
    <property type="evidence" value="ECO:0007669"/>
    <property type="project" value="UniProtKB-ARBA"/>
</dbReference>
<evidence type="ECO:0000256" key="1">
    <source>
        <dbReference type="ARBA" id="ARBA00004611"/>
    </source>
</evidence>
<dbReference type="Pfam" id="PF03028">
    <property type="entry name" value="Dynein_heavy"/>
    <property type="match status" value="1"/>
</dbReference>
<dbReference type="Pfam" id="PF17857">
    <property type="entry name" value="AAA_lid_1"/>
    <property type="match status" value="1"/>
</dbReference>
<dbReference type="FunFam" id="1.10.8.720:FF:000001">
    <property type="entry name" value="dynein heavy chain 7, axonemal"/>
    <property type="match status" value="1"/>
</dbReference>
<dbReference type="Pfam" id="PF12777">
    <property type="entry name" value="MT"/>
    <property type="match status" value="1"/>
</dbReference>
<dbReference type="InterPro" id="IPR024317">
    <property type="entry name" value="Dynein_heavy_chain_D4_dom"/>
</dbReference>
<feature type="compositionally biased region" description="Acidic residues" evidence="15">
    <location>
        <begin position="782"/>
        <end position="793"/>
    </location>
</feature>
<evidence type="ECO:0000259" key="20">
    <source>
        <dbReference type="Pfam" id="PF12781"/>
    </source>
</evidence>
<evidence type="ECO:0008006" key="26">
    <source>
        <dbReference type="Google" id="ProtNLM"/>
    </source>
</evidence>
<evidence type="ECO:0000259" key="22">
    <source>
        <dbReference type="Pfam" id="PF17857"/>
    </source>
</evidence>
<evidence type="ECO:0000256" key="15">
    <source>
        <dbReference type="SAM" id="MobiDB-lite"/>
    </source>
</evidence>
<dbReference type="InterPro" id="IPR043160">
    <property type="entry name" value="Dynein_C_barrel"/>
</dbReference>
<dbReference type="GO" id="GO:0005874">
    <property type="term" value="C:microtubule"/>
    <property type="evidence" value="ECO:0007669"/>
    <property type="project" value="UniProtKB-KW"/>
</dbReference>
<keyword evidence="10" id="KW-0969">Cilium</keyword>
<evidence type="ECO:0000259" key="19">
    <source>
        <dbReference type="Pfam" id="PF12780"/>
    </source>
</evidence>
<feature type="domain" description="Dynein heavy chain 3 AAA+ lid" evidence="22">
    <location>
        <begin position="676"/>
        <end position="765"/>
    </location>
</feature>
<evidence type="ECO:0000256" key="14">
    <source>
        <dbReference type="SAM" id="Coils"/>
    </source>
</evidence>
<dbReference type="Pfam" id="PF12781">
    <property type="entry name" value="AAA_9"/>
    <property type="match status" value="1"/>
</dbReference>
<dbReference type="GO" id="GO:0005929">
    <property type="term" value="C:cilium"/>
    <property type="evidence" value="ECO:0007669"/>
    <property type="project" value="UniProtKB-ARBA"/>
</dbReference>
<dbReference type="SUPFAM" id="SSF52540">
    <property type="entry name" value="P-loop containing nucleoside triphosphate hydrolases"/>
    <property type="match status" value="3"/>
</dbReference>
<evidence type="ECO:0000256" key="4">
    <source>
        <dbReference type="ARBA" id="ARBA00022701"/>
    </source>
</evidence>
<evidence type="ECO:0000256" key="13">
    <source>
        <dbReference type="ARBA" id="ARBA00023273"/>
    </source>
</evidence>
<dbReference type="GO" id="GO:0007018">
    <property type="term" value="P:microtubule-based movement"/>
    <property type="evidence" value="ECO:0007669"/>
    <property type="project" value="InterPro"/>
</dbReference>
<evidence type="ECO:0000256" key="10">
    <source>
        <dbReference type="ARBA" id="ARBA00023069"/>
    </source>
</evidence>
<comment type="subcellular location">
    <subcellularLocation>
        <location evidence="1">Cytoplasm</location>
        <location evidence="1">Cytoskeleton</location>
        <location evidence="1">Flagellum axoneme</location>
    </subcellularLocation>
</comment>
<evidence type="ECO:0000259" key="23">
    <source>
        <dbReference type="Pfam" id="PF18198"/>
    </source>
</evidence>
<feature type="domain" description="Dynein heavy chain AAA 5 extension" evidence="21">
    <location>
        <begin position="307"/>
        <end position="455"/>
    </location>
</feature>
<dbReference type="FunFam" id="3.40.50.300:FF:000223">
    <property type="entry name" value="Dynein heavy chain 3, axonemal"/>
    <property type="match status" value="1"/>
</dbReference>
<evidence type="ECO:0000256" key="11">
    <source>
        <dbReference type="ARBA" id="ARBA00023175"/>
    </source>
</evidence>
<dbReference type="Gene3D" id="1.20.920.20">
    <property type="match status" value="1"/>
</dbReference>
<dbReference type="InterPro" id="IPR041658">
    <property type="entry name" value="AAA_lid_11"/>
</dbReference>